<dbReference type="STRING" id="164328.H3H7V3"/>
<dbReference type="Proteomes" id="UP000005238">
    <property type="component" value="Unassembled WGS sequence"/>
</dbReference>
<dbReference type="EMBL" id="DS567204">
    <property type="status" value="NOT_ANNOTATED_CDS"/>
    <property type="molecule type" value="Genomic_DNA"/>
</dbReference>
<dbReference type="PANTHER" id="PTHR21224:SF1">
    <property type="entry name" value="INTEGRATOR COMPLEX SUBUNIT 1"/>
    <property type="match status" value="1"/>
</dbReference>
<evidence type="ECO:0000313" key="2">
    <source>
        <dbReference type="Proteomes" id="UP000005238"/>
    </source>
</evidence>
<dbReference type="VEuPathDB" id="FungiDB:KRP23_735"/>
<accession>H3H7V3</accession>
<reference evidence="1" key="2">
    <citation type="submission" date="2015-06" db="UniProtKB">
        <authorList>
            <consortium name="EnsemblProtists"/>
        </authorList>
    </citation>
    <scope>IDENTIFICATION</scope>
    <source>
        <strain evidence="1">Pr102</strain>
    </source>
</reference>
<dbReference type="eggNOG" id="KOG4596">
    <property type="taxonomic scope" value="Eukaryota"/>
</dbReference>
<dbReference type="SUPFAM" id="SSF48371">
    <property type="entry name" value="ARM repeat"/>
    <property type="match status" value="1"/>
</dbReference>
<dbReference type="InParanoid" id="H3H7V3"/>
<keyword evidence="2" id="KW-1185">Reference proteome</keyword>
<protein>
    <submittedName>
        <fullName evidence="1">Uncharacterized protein</fullName>
    </submittedName>
</protein>
<dbReference type="AlphaFoldDB" id="H3H7V3"/>
<proteinExistence type="predicted"/>
<dbReference type="GO" id="GO:0032039">
    <property type="term" value="C:integrator complex"/>
    <property type="evidence" value="ECO:0007669"/>
    <property type="project" value="InterPro"/>
</dbReference>
<dbReference type="HOGENOM" id="CLU_374887_0_0_1"/>
<name>H3H7V3_PHYRM</name>
<dbReference type="InterPro" id="IPR016024">
    <property type="entry name" value="ARM-type_fold"/>
</dbReference>
<organism evidence="1 2">
    <name type="scientific">Phytophthora ramorum</name>
    <name type="common">Sudden oak death agent</name>
    <dbReference type="NCBI Taxonomy" id="164328"/>
    <lineage>
        <taxon>Eukaryota</taxon>
        <taxon>Sar</taxon>
        <taxon>Stramenopiles</taxon>
        <taxon>Oomycota</taxon>
        <taxon>Peronosporomycetes</taxon>
        <taxon>Peronosporales</taxon>
        <taxon>Peronosporaceae</taxon>
        <taxon>Phytophthora</taxon>
    </lineage>
</organism>
<reference evidence="2" key="1">
    <citation type="journal article" date="2006" name="Science">
        <title>Phytophthora genome sequences uncover evolutionary origins and mechanisms of pathogenesis.</title>
        <authorList>
            <person name="Tyler B.M."/>
            <person name="Tripathy S."/>
            <person name="Zhang X."/>
            <person name="Dehal P."/>
            <person name="Jiang R.H."/>
            <person name="Aerts A."/>
            <person name="Arredondo F.D."/>
            <person name="Baxter L."/>
            <person name="Bensasson D."/>
            <person name="Beynon J.L."/>
            <person name="Chapman J."/>
            <person name="Damasceno C.M."/>
            <person name="Dorrance A.E."/>
            <person name="Dou D."/>
            <person name="Dickerman A.W."/>
            <person name="Dubchak I.L."/>
            <person name="Garbelotto M."/>
            <person name="Gijzen M."/>
            <person name="Gordon S.G."/>
            <person name="Govers F."/>
            <person name="Grunwald N.J."/>
            <person name="Huang W."/>
            <person name="Ivors K.L."/>
            <person name="Jones R.W."/>
            <person name="Kamoun S."/>
            <person name="Krampis K."/>
            <person name="Lamour K.H."/>
            <person name="Lee M.K."/>
            <person name="McDonald W.H."/>
            <person name="Medina M."/>
            <person name="Meijer H.J."/>
            <person name="Nordberg E.K."/>
            <person name="Maclean D.J."/>
            <person name="Ospina-Giraldo M.D."/>
            <person name="Morris P.F."/>
            <person name="Phuntumart V."/>
            <person name="Putnam N.H."/>
            <person name="Rash S."/>
            <person name="Rose J.K."/>
            <person name="Sakihama Y."/>
            <person name="Salamov A.A."/>
            <person name="Savidor A."/>
            <person name="Scheuring C.F."/>
            <person name="Smith B.M."/>
            <person name="Sobral B.W."/>
            <person name="Terry A."/>
            <person name="Torto-Alalibo T.A."/>
            <person name="Win J."/>
            <person name="Xu Z."/>
            <person name="Zhang H."/>
            <person name="Grigoriev I.V."/>
            <person name="Rokhsar D.S."/>
            <person name="Boore J.L."/>
        </authorList>
    </citation>
    <scope>NUCLEOTIDE SEQUENCE [LARGE SCALE GENOMIC DNA]</scope>
    <source>
        <strain evidence="2">Pr102</strain>
    </source>
</reference>
<dbReference type="EnsemblProtists" id="Phyra86838">
    <property type="protein sequence ID" value="Phyra86838"/>
    <property type="gene ID" value="Phyra86838"/>
</dbReference>
<dbReference type="PANTHER" id="PTHR21224">
    <property type="entry name" value="INTEGRATOR COMPLEX SUBUNIT 1"/>
    <property type="match status" value="1"/>
</dbReference>
<dbReference type="VEuPathDB" id="FungiDB:KRP22_6366"/>
<dbReference type="GO" id="GO:0034474">
    <property type="term" value="P:U2 snRNA 3'-end processing"/>
    <property type="evidence" value="ECO:0007669"/>
    <property type="project" value="InterPro"/>
</dbReference>
<evidence type="ECO:0000313" key="1">
    <source>
        <dbReference type="EnsemblProtists" id="Phyra86838"/>
    </source>
</evidence>
<dbReference type="InterPro" id="IPR038902">
    <property type="entry name" value="INTS1"/>
</dbReference>
<sequence>MVTGEDDEEALLLSEGFTAFKIETSKSALTSSTLPFYTEPMAEVDQTSALSRAVKSTKTDLVLFKDTYYSSTHRPAENAPLLSGLVKELKRSSSTDALPDIIAPEDFVLAASQAIRCSCPKGEDAVTHSPADWWTLHMSVLHFARSSCNSDGAAAQLAKALLQVVGHLPNCPSAAHRQECFGFVRRALDNLGEGFAGSYSASVSFIRHLAQASTAEGLYMLEDPTVALDVYRVLQLVVEFIDLTVERWKAQGVSLRLDSMALHSLVVLVKEVEVLQRLQDHPSRLSNKYCATALLTSLAQNRTDDDTMLNILEPIVTADPHLGILGDVVAIHGDVKRDLIGALYFQNPKVVAGLLDVLHPDWESLVNFDAEQQCELVIRDRRLLSQIDDILHDLTRDGSEVMERFRELTRCHPMLVLSRFPRQLMQHFGTVSLSQLYLNTTFFQNILSAMEILRPHIRHQQSVLEPLCQFLFEILRVIADHHAVEFQQLVCHSWELFYDALEADFDLASELIFSAPRVVLLESIVNMYESQPETVAFGQVMAQRHSEWTLRAALESIRAGRNKQHSGASQQQQIEQLLIRIESQGSVSTTGGKPLTERTDMTVISQGLQAIDLLCAKTDQGAAIVALLRRCAAPVASLLVTETVTKAVMATLCQTLLTLMKVDSNSVDGVMRQYVECLRAVRPGLKEAAVNSVLEFLVFADARQRRQILQQLFDDPSEIAKTKLGVYLKSAAFRTTLLVAT</sequence>